<feature type="compositionally biased region" description="Low complexity" evidence="1">
    <location>
        <begin position="233"/>
        <end position="244"/>
    </location>
</feature>
<evidence type="ECO:0000256" key="2">
    <source>
        <dbReference type="SAM" id="Phobius"/>
    </source>
</evidence>
<feature type="region of interest" description="Disordered" evidence="1">
    <location>
        <begin position="39"/>
        <end position="155"/>
    </location>
</feature>
<dbReference type="AlphaFoldDB" id="A0A6I9QGD4"/>
<dbReference type="GeneID" id="105034664"/>
<keyword evidence="2" id="KW-0472">Membrane</keyword>
<name>A0A6I9QGD4_ELAGV</name>
<dbReference type="RefSeq" id="XP_010908205.1">
    <property type="nucleotide sequence ID" value="XM_010909903.3"/>
</dbReference>
<reference evidence="4" key="1">
    <citation type="submission" date="2025-08" db="UniProtKB">
        <authorList>
            <consortium name="RefSeq"/>
        </authorList>
    </citation>
    <scope>IDENTIFICATION</scope>
</reference>
<proteinExistence type="predicted"/>
<dbReference type="PANTHER" id="PTHR35482:SF1">
    <property type="entry name" value="CYTOCHROME C OXIDASE SUBUNIT"/>
    <property type="match status" value="1"/>
</dbReference>
<gene>
    <name evidence="4" type="primary">LOC105034664</name>
</gene>
<accession>A0A6I9QGD4</accession>
<protein>
    <submittedName>
        <fullName evidence="4">Uncharacterized protein LOC105034664</fullName>
    </submittedName>
</protein>
<dbReference type="PANTHER" id="PTHR35482">
    <property type="entry name" value="CYTOCHROME C OXIDASE SUBUNIT"/>
    <property type="match status" value="1"/>
</dbReference>
<evidence type="ECO:0000256" key="1">
    <source>
        <dbReference type="SAM" id="MobiDB-lite"/>
    </source>
</evidence>
<feature type="compositionally biased region" description="Polar residues" evidence="1">
    <location>
        <begin position="211"/>
        <end position="222"/>
    </location>
</feature>
<organism evidence="3 4">
    <name type="scientific">Elaeis guineensis var. tenera</name>
    <name type="common">Oil palm</name>
    <dbReference type="NCBI Taxonomy" id="51953"/>
    <lineage>
        <taxon>Eukaryota</taxon>
        <taxon>Viridiplantae</taxon>
        <taxon>Streptophyta</taxon>
        <taxon>Embryophyta</taxon>
        <taxon>Tracheophyta</taxon>
        <taxon>Spermatophyta</taxon>
        <taxon>Magnoliopsida</taxon>
        <taxon>Liliopsida</taxon>
        <taxon>Arecaceae</taxon>
        <taxon>Arecoideae</taxon>
        <taxon>Cocoseae</taxon>
        <taxon>Elaeidinae</taxon>
        <taxon>Elaeis</taxon>
    </lineage>
</organism>
<dbReference type="Proteomes" id="UP000504607">
    <property type="component" value="Unplaced"/>
</dbReference>
<feature type="compositionally biased region" description="Basic and acidic residues" evidence="1">
    <location>
        <begin position="105"/>
        <end position="119"/>
    </location>
</feature>
<dbReference type="InParanoid" id="A0A6I9QGD4"/>
<feature type="transmembrane region" description="Helical" evidence="2">
    <location>
        <begin position="456"/>
        <end position="475"/>
    </location>
</feature>
<evidence type="ECO:0000313" key="3">
    <source>
        <dbReference type="Proteomes" id="UP000504607"/>
    </source>
</evidence>
<dbReference type="OrthoDB" id="206869at2759"/>
<keyword evidence="2" id="KW-1133">Transmembrane helix</keyword>
<dbReference type="KEGG" id="egu:105034664"/>
<keyword evidence="3" id="KW-1185">Reference proteome</keyword>
<sequence>MASVHLSAWAFSPNRINSSAPSFPKSLLFPPRRREFLRPIYSSPSEEAPEGQASEPSDPLKLAFAKAEAYKKEKKKSTQIPEQNPVPKSTGGANASGDPDSEVPEDVKLAFEKAKEYKQKKGAVGGDGNGTVEKPRDSGQEMMNSRNLEFERNKVSKKEEIKVSSIDFLGLDFSEKKRHSGVPPGLAPVVEPLSGGDLPEVEIIVGDPSKFESTTPSTTMGSTEADDSTGPYKSKVSTSGTSTTMNSKEDDDSMGLYKPKVSTWGVFPRPSNISKTFGGGRVIRPGEVLETAEDKTAKEKCSRELIAAYKNKMGLTIDAKTKFECQEALKEGDNLMDLGKLQEALSCYEKIMKKLVFQSELHGMAALQWSICQDSLRRPDKARTMYEKLQSHPNVQVSKKARQFMFSFQAMEMMKVTSSSFSPRTGYETYFEAFVENKDNYTSADEEQNEGALRQGLPYIIFLMSPVFFVLFIAVRKSFQL</sequence>
<evidence type="ECO:0000313" key="4">
    <source>
        <dbReference type="RefSeq" id="XP_010908205.1"/>
    </source>
</evidence>
<keyword evidence="2" id="KW-0812">Transmembrane</keyword>
<feature type="region of interest" description="Disordered" evidence="1">
    <location>
        <begin position="208"/>
        <end position="254"/>
    </location>
</feature>